<dbReference type="AlphaFoldDB" id="A0A327XII2"/>
<dbReference type="Proteomes" id="UP000249165">
    <property type="component" value="Unassembled WGS sequence"/>
</dbReference>
<keyword evidence="2" id="KW-1185">Reference proteome</keyword>
<gene>
    <name evidence="1" type="ORF">ATI53_10796</name>
</gene>
<proteinExistence type="predicted"/>
<dbReference type="EMBL" id="QLMG01000079">
    <property type="protein sequence ID" value="RAK08540.1"/>
    <property type="molecule type" value="Genomic_DNA"/>
</dbReference>
<evidence type="ECO:0000313" key="1">
    <source>
        <dbReference type="EMBL" id="RAK08540.1"/>
    </source>
</evidence>
<evidence type="ECO:0000313" key="2">
    <source>
        <dbReference type="Proteomes" id="UP000249165"/>
    </source>
</evidence>
<name>A0A327XII2_9RHOB</name>
<organism evidence="1 2">
    <name type="scientific">Salipiger aestuarii</name>
    <dbReference type="NCBI Taxonomy" id="568098"/>
    <lineage>
        <taxon>Bacteria</taxon>
        <taxon>Pseudomonadati</taxon>
        <taxon>Pseudomonadota</taxon>
        <taxon>Alphaproteobacteria</taxon>
        <taxon>Rhodobacterales</taxon>
        <taxon>Roseobacteraceae</taxon>
        <taxon>Salipiger</taxon>
    </lineage>
</organism>
<reference evidence="1 2" key="1">
    <citation type="submission" date="2018-06" db="EMBL/GenBank/DDBJ databases">
        <title>Genomic Encyclopedia of Archaeal and Bacterial Type Strains, Phase II (KMG-II): from individual species to whole genera.</title>
        <authorList>
            <person name="Goeker M."/>
        </authorList>
    </citation>
    <scope>NUCLEOTIDE SEQUENCE [LARGE SCALE GENOMIC DNA]</scope>
    <source>
        <strain evidence="1 2">DSM 22011</strain>
    </source>
</reference>
<accession>A0A327XII2</accession>
<protein>
    <submittedName>
        <fullName evidence="1">Uncharacterized protein</fullName>
    </submittedName>
</protein>
<sequence>MPKGSGKPAVRYRMVMAEHSRPCGLKSKHLLERGGDEVEDRYLKTKVETGAFTRGHDVKTNPRTFAESKRIDGHDDVRMFLGVRGPEQGRLCAAAQAPCCRFIRCVRARPWT</sequence>
<comment type="caution">
    <text evidence="1">The sequence shown here is derived from an EMBL/GenBank/DDBJ whole genome shotgun (WGS) entry which is preliminary data.</text>
</comment>